<evidence type="ECO:0000313" key="6">
    <source>
        <dbReference type="Proteomes" id="UP000007575"/>
    </source>
</evidence>
<reference evidence="5 6" key="1">
    <citation type="journal article" date="2012" name="PLoS ONE">
        <title>Genome sequence and transcriptome analysis of the radioresistant bacterium Deinococcus gobiensis: insights into the extreme environmental adaptations.</title>
        <authorList>
            <person name="Yuan M."/>
            <person name="Chen M."/>
            <person name="Zhang W."/>
            <person name="Lu W."/>
            <person name="Wang J."/>
            <person name="Yang M."/>
            <person name="Zhao P."/>
            <person name="Tang R."/>
            <person name="Li X."/>
            <person name="Hao Y."/>
            <person name="Zhou Z."/>
            <person name="Zhan Y."/>
            <person name="Yu H."/>
            <person name="Teng C."/>
            <person name="Yan Y."/>
            <person name="Ping S."/>
            <person name="Wang Y."/>
            <person name="Lin M."/>
        </authorList>
    </citation>
    <scope>NUCLEOTIDE SEQUENCE [LARGE SCALE GENOMIC DNA]</scope>
    <source>
        <strain evidence="5 6">I-0</strain>
    </source>
</reference>
<dbReference type="PROSITE" id="PS00941">
    <property type="entry name" value="CARBOXYLESTERASE_B_2"/>
    <property type="match status" value="1"/>
</dbReference>
<dbReference type="EC" id="3.1.1.-" evidence="3"/>
<keyword evidence="3" id="KW-0732">Signal</keyword>
<dbReference type="GO" id="GO:0016787">
    <property type="term" value="F:hydrolase activity"/>
    <property type="evidence" value="ECO:0007669"/>
    <property type="project" value="UniProtKB-KW"/>
</dbReference>
<dbReference type="Proteomes" id="UP000007575">
    <property type="component" value="Chromosome"/>
</dbReference>
<feature type="domain" description="Carboxylesterase type B" evidence="4">
    <location>
        <begin position="414"/>
        <end position="558"/>
    </location>
</feature>
<dbReference type="Pfam" id="PF00135">
    <property type="entry name" value="COesterase"/>
    <property type="match status" value="2"/>
</dbReference>
<dbReference type="PATRIC" id="fig|745776.4.peg.2714"/>
<organism evidence="5 6">
    <name type="scientific">Deinococcus gobiensis (strain DSM 21396 / JCM 16679 / CGMCC 1.7299 / I-0)</name>
    <dbReference type="NCBI Taxonomy" id="745776"/>
    <lineage>
        <taxon>Bacteria</taxon>
        <taxon>Thermotogati</taxon>
        <taxon>Deinococcota</taxon>
        <taxon>Deinococci</taxon>
        <taxon>Deinococcales</taxon>
        <taxon>Deinococcaceae</taxon>
        <taxon>Deinococcus</taxon>
    </lineage>
</organism>
<name>H8GTT4_DEIGI</name>
<protein>
    <recommendedName>
        <fullName evidence="3">Carboxylic ester hydrolase</fullName>
        <ecNumber evidence="3">3.1.1.-</ecNumber>
    </recommendedName>
</protein>
<dbReference type="InterPro" id="IPR050309">
    <property type="entry name" value="Type-B_Carboxylest/Lipase"/>
</dbReference>
<keyword evidence="2 3" id="KW-0378">Hydrolase</keyword>
<evidence type="ECO:0000259" key="4">
    <source>
        <dbReference type="Pfam" id="PF00135"/>
    </source>
</evidence>
<dbReference type="Gene3D" id="3.40.50.1820">
    <property type="entry name" value="alpha/beta hydrolase"/>
    <property type="match status" value="1"/>
</dbReference>
<dbReference type="EMBL" id="CP002191">
    <property type="protein sequence ID" value="AFD26574.1"/>
    <property type="molecule type" value="Genomic_DNA"/>
</dbReference>
<evidence type="ECO:0000256" key="1">
    <source>
        <dbReference type="ARBA" id="ARBA00005964"/>
    </source>
</evidence>
<dbReference type="SUPFAM" id="SSF53474">
    <property type="entry name" value="alpha/beta-Hydrolases"/>
    <property type="match status" value="1"/>
</dbReference>
<dbReference type="ESTHER" id="deigi-h8gtt4">
    <property type="family name" value="Carb_B_Bacteria"/>
</dbReference>
<accession>H8GTT4</accession>
<feature type="signal peptide" evidence="3">
    <location>
        <begin position="1"/>
        <end position="24"/>
    </location>
</feature>
<sequence length="564" mass="58895">MVRFLRVMTALALCAAGGSSGQDAGLWPAPLPPVTAPATQPRLLDLKVSADPPPVPGVRVQVHGGALLGRVLDNGVRVWQGVPYAAPPTGERRWQPPQPPAPWTGLRAATAPGDVCPQPMSQMPGDGRSGLRGAEDCLFLNVYAPPLPNTGRAPRTPVMVWLHGGSFRSGAGSDYAAEVLAREQGVTVVTLNYRLGALGFLAAPALTDATGSSGNYGLMDQQEALRWVRRNVAAFGGDPRNVTVFGESAGAMSLCAQLASPLSRGLFARAILQSGPCTPQGITTPLSEALNTGSAYARALGCAPQDAACLRAVPAGRLLDVPVPGRRVPGAVDLPMVSGDRVLPRAPADVFAAGEGLRVPVLLGTNRDEGTLFVAPVAEAGQDLPLWQFWGVVALLERWDAPRALASYPAGGGTVGDTAASLVTDSLFACPASDLAADLARTAPVYTYEFRDPAPPLDLAPTASVPRYGASHASELVSVFGTRLAGLADPARFTAPQADLARSIRTYWANFARRGDPNGPGLAPWSPYDPENGRVMGLAPQATGEFAGFRQAHRCGLWDRLASR</sequence>
<dbReference type="PANTHER" id="PTHR11559">
    <property type="entry name" value="CARBOXYLESTERASE"/>
    <property type="match status" value="1"/>
</dbReference>
<dbReference type="eggNOG" id="COG2272">
    <property type="taxonomic scope" value="Bacteria"/>
</dbReference>
<keyword evidence="6" id="KW-1185">Reference proteome</keyword>
<evidence type="ECO:0000256" key="2">
    <source>
        <dbReference type="ARBA" id="ARBA00022801"/>
    </source>
</evidence>
<dbReference type="KEGG" id="dgo:DGo_CA2647"/>
<comment type="similarity">
    <text evidence="1 3">Belongs to the type-B carboxylesterase/lipase family.</text>
</comment>
<feature type="chain" id="PRO_5005134643" description="Carboxylic ester hydrolase" evidence="3">
    <location>
        <begin position="25"/>
        <end position="564"/>
    </location>
</feature>
<dbReference type="PROSITE" id="PS00122">
    <property type="entry name" value="CARBOXYLESTERASE_B_1"/>
    <property type="match status" value="1"/>
</dbReference>
<dbReference type="AlphaFoldDB" id="H8GTT4"/>
<dbReference type="InterPro" id="IPR019826">
    <property type="entry name" value="Carboxylesterase_B_AS"/>
</dbReference>
<proteinExistence type="inferred from homology"/>
<evidence type="ECO:0000313" key="5">
    <source>
        <dbReference type="EMBL" id="AFD26574.1"/>
    </source>
</evidence>
<dbReference type="STRING" id="745776.DGo_CA2647"/>
<dbReference type="InterPro" id="IPR019819">
    <property type="entry name" value="Carboxylesterase_B_CS"/>
</dbReference>
<dbReference type="InterPro" id="IPR002018">
    <property type="entry name" value="CarbesteraseB"/>
</dbReference>
<evidence type="ECO:0000256" key="3">
    <source>
        <dbReference type="RuleBase" id="RU361235"/>
    </source>
</evidence>
<feature type="domain" description="Carboxylesterase type B" evidence="4">
    <location>
        <begin position="59"/>
        <end position="378"/>
    </location>
</feature>
<dbReference type="InterPro" id="IPR029058">
    <property type="entry name" value="AB_hydrolase_fold"/>
</dbReference>
<dbReference type="RefSeq" id="WP_014686054.1">
    <property type="nucleotide sequence ID" value="NC_017790.1"/>
</dbReference>
<gene>
    <name evidence="5" type="ordered locus">DGo_CA2647</name>
</gene>
<dbReference type="HOGENOM" id="CLU_006586_16_4_0"/>